<protein>
    <submittedName>
        <fullName evidence="1">Uncharacterized protein</fullName>
    </submittedName>
</protein>
<comment type="caution">
    <text evidence="1">The sequence shown here is derived from an EMBL/GenBank/DDBJ whole genome shotgun (WGS) entry which is preliminary data.</text>
</comment>
<dbReference type="AlphaFoldDB" id="A0AAN6M600"/>
<evidence type="ECO:0000313" key="1">
    <source>
        <dbReference type="EMBL" id="KAK3215577.1"/>
    </source>
</evidence>
<evidence type="ECO:0000313" key="2">
    <source>
        <dbReference type="Proteomes" id="UP001280581"/>
    </source>
</evidence>
<dbReference type="EMBL" id="WVTA01000002">
    <property type="protein sequence ID" value="KAK3215577.1"/>
    <property type="molecule type" value="Genomic_DNA"/>
</dbReference>
<keyword evidence="2" id="KW-1185">Reference proteome</keyword>
<proteinExistence type="predicted"/>
<reference evidence="1 2" key="1">
    <citation type="submission" date="2021-02" db="EMBL/GenBank/DDBJ databases">
        <title>Genome assembly of Pseudopithomyces chartarum.</title>
        <authorList>
            <person name="Jauregui R."/>
            <person name="Singh J."/>
            <person name="Voisey C."/>
        </authorList>
    </citation>
    <scope>NUCLEOTIDE SEQUENCE [LARGE SCALE GENOMIC DNA]</scope>
    <source>
        <strain evidence="1 2">AGR01</strain>
    </source>
</reference>
<organism evidence="1 2">
    <name type="scientific">Pseudopithomyces chartarum</name>
    <dbReference type="NCBI Taxonomy" id="1892770"/>
    <lineage>
        <taxon>Eukaryota</taxon>
        <taxon>Fungi</taxon>
        <taxon>Dikarya</taxon>
        <taxon>Ascomycota</taxon>
        <taxon>Pezizomycotina</taxon>
        <taxon>Dothideomycetes</taxon>
        <taxon>Pleosporomycetidae</taxon>
        <taxon>Pleosporales</taxon>
        <taxon>Massarineae</taxon>
        <taxon>Didymosphaeriaceae</taxon>
        <taxon>Pseudopithomyces</taxon>
    </lineage>
</organism>
<gene>
    <name evidence="1" type="ORF">GRF29_8g406306</name>
</gene>
<name>A0AAN6M600_9PLEO</name>
<accession>A0AAN6M600</accession>
<dbReference type="Proteomes" id="UP001280581">
    <property type="component" value="Unassembled WGS sequence"/>
</dbReference>
<sequence>MVFGALIDWFTRLGAHWTHKRVHKDAKKKEMRDRKVREERWNDLRQSRPTYFSCAQQTRGDLYPLVQN</sequence>